<feature type="compositionally biased region" description="Polar residues" evidence="10">
    <location>
        <begin position="339"/>
        <end position="350"/>
    </location>
</feature>
<evidence type="ECO:0000256" key="5">
    <source>
        <dbReference type="ARBA" id="ARBA00023163"/>
    </source>
</evidence>
<dbReference type="OrthoDB" id="10250504at2759"/>
<evidence type="ECO:0000256" key="6">
    <source>
        <dbReference type="ARBA" id="ARBA00023242"/>
    </source>
</evidence>
<name>A0A9D4N5V3_DREPO</name>
<keyword evidence="12" id="KW-1185">Reference proteome</keyword>
<accession>A0A9D4N5V3</accession>
<evidence type="ECO:0000313" key="11">
    <source>
        <dbReference type="EMBL" id="KAH3888416.1"/>
    </source>
</evidence>
<reference evidence="11" key="1">
    <citation type="journal article" date="2019" name="bioRxiv">
        <title>The Genome of the Zebra Mussel, Dreissena polymorpha: A Resource for Invasive Species Research.</title>
        <authorList>
            <person name="McCartney M.A."/>
            <person name="Auch B."/>
            <person name="Kono T."/>
            <person name="Mallez S."/>
            <person name="Zhang Y."/>
            <person name="Obille A."/>
            <person name="Becker A."/>
            <person name="Abrahante J.E."/>
            <person name="Garbe J."/>
            <person name="Badalamenti J.P."/>
            <person name="Herman A."/>
            <person name="Mangelson H."/>
            <person name="Liachko I."/>
            <person name="Sullivan S."/>
            <person name="Sone E.D."/>
            <person name="Koren S."/>
            <person name="Silverstein K.A.T."/>
            <person name="Beckman K.B."/>
            <person name="Gohl D.M."/>
        </authorList>
    </citation>
    <scope>NUCLEOTIDE SEQUENCE</scope>
    <source>
        <strain evidence="11">Duluth1</strain>
        <tissue evidence="11">Whole animal</tissue>
    </source>
</reference>
<evidence type="ECO:0000256" key="10">
    <source>
        <dbReference type="SAM" id="MobiDB-lite"/>
    </source>
</evidence>
<gene>
    <name evidence="11" type="ORF">DPMN_012451</name>
</gene>
<dbReference type="GO" id="GO:0006352">
    <property type="term" value="P:DNA-templated transcription initiation"/>
    <property type="evidence" value="ECO:0007669"/>
    <property type="project" value="InterPro"/>
</dbReference>
<feature type="region of interest" description="Disordered" evidence="10">
    <location>
        <begin position="190"/>
        <end position="229"/>
    </location>
</feature>
<evidence type="ECO:0000256" key="7">
    <source>
        <dbReference type="ARBA" id="ARBA00073455"/>
    </source>
</evidence>
<protein>
    <recommendedName>
        <fullName evidence="7">DNA-directed RNA polymerase I subunit RPA43</fullName>
    </recommendedName>
    <alternativeName>
        <fullName evidence="9">DNA-directed RNA polymerase I subunit F</fullName>
    </alternativeName>
    <alternativeName>
        <fullName evidence="8">Twist neighbor protein</fullName>
    </alternativeName>
</protein>
<proteinExistence type="inferred from homology"/>
<feature type="compositionally biased region" description="Basic residues" evidence="10">
    <location>
        <begin position="313"/>
        <end position="322"/>
    </location>
</feature>
<evidence type="ECO:0000256" key="1">
    <source>
        <dbReference type="ARBA" id="ARBA00004604"/>
    </source>
</evidence>
<comment type="caution">
    <text evidence="11">The sequence shown here is derived from an EMBL/GenBank/DDBJ whole genome shotgun (WGS) entry which is preliminary data.</text>
</comment>
<evidence type="ECO:0000313" key="12">
    <source>
        <dbReference type="Proteomes" id="UP000828390"/>
    </source>
</evidence>
<organism evidence="11 12">
    <name type="scientific">Dreissena polymorpha</name>
    <name type="common">Zebra mussel</name>
    <name type="synonym">Mytilus polymorpha</name>
    <dbReference type="NCBI Taxonomy" id="45954"/>
    <lineage>
        <taxon>Eukaryota</taxon>
        <taxon>Metazoa</taxon>
        <taxon>Spiralia</taxon>
        <taxon>Lophotrochozoa</taxon>
        <taxon>Mollusca</taxon>
        <taxon>Bivalvia</taxon>
        <taxon>Autobranchia</taxon>
        <taxon>Heteroconchia</taxon>
        <taxon>Euheterodonta</taxon>
        <taxon>Imparidentia</taxon>
        <taxon>Neoheterodontei</taxon>
        <taxon>Myida</taxon>
        <taxon>Dreissenoidea</taxon>
        <taxon>Dreissenidae</taxon>
        <taxon>Dreissena</taxon>
    </lineage>
</organism>
<dbReference type="PANTHER" id="PTHR12709">
    <property type="entry name" value="DNA-DIRECTED RNA POLYMERASE II, III"/>
    <property type="match status" value="1"/>
</dbReference>
<feature type="compositionally biased region" description="Basic residues" evidence="10">
    <location>
        <begin position="377"/>
        <end position="388"/>
    </location>
</feature>
<reference evidence="11" key="2">
    <citation type="submission" date="2020-11" db="EMBL/GenBank/DDBJ databases">
        <authorList>
            <person name="McCartney M.A."/>
            <person name="Auch B."/>
            <person name="Kono T."/>
            <person name="Mallez S."/>
            <person name="Becker A."/>
            <person name="Gohl D.M."/>
            <person name="Silverstein K.A.T."/>
            <person name="Koren S."/>
            <person name="Bechman K.B."/>
            <person name="Herman A."/>
            <person name="Abrahante J.E."/>
            <person name="Garbe J."/>
        </authorList>
    </citation>
    <scope>NUCLEOTIDE SEQUENCE</scope>
    <source>
        <strain evidence="11">Duluth1</strain>
        <tissue evidence="11">Whole animal</tissue>
    </source>
</reference>
<evidence type="ECO:0000256" key="8">
    <source>
        <dbReference type="ARBA" id="ARBA00080323"/>
    </source>
</evidence>
<evidence type="ECO:0000256" key="9">
    <source>
        <dbReference type="ARBA" id="ARBA00083123"/>
    </source>
</evidence>
<dbReference type="Proteomes" id="UP000828390">
    <property type="component" value="Unassembled WGS sequence"/>
</dbReference>
<dbReference type="AlphaFoldDB" id="A0A9D4N5V3"/>
<dbReference type="InterPro" id="IPR036898">
    <property type="entry name" value="RNA_pol_Rpb7-like_N_sf"/>
</dbReference>
<evidence type="ECO:0000256" key="2">
    <source>
        <dbReference type="ARBA" id="ARBA00005930"/>
    </source>
</evidence>
<keyword evidence="3" id="KW-0240">DNA-directed RNA polymerase</keyword>
<dbReference type="Gene3D" id="3.30.1490.120">
    <property type="entry name" value="RNA polymerase Rpb7-like, N-terminal domain"/>
    <property type="match status" value="1"/>
</dbReference>
<dbReference type="PANTHER" id="PTHR12709:SF5">
    <property type="entry name" value="DNA-DIRECTED RNA POLYMERASE I SUBUNIT RPA43"/>
    <property type="match status" value="1"/>
</dbReference>
<dbReference type="GO" id="GO:0006362">
    <property type="term" value="P:transcription elongation by RNA polymerase I"/>
    <property type="evidence" value="ECO:0007669"/>
    <property type="project" value="TreeGrafter"/>
</dbReference>
<evidence type="ECO:0000256" key="4">
    <source>
        <dbReference type="ARBA" id="ARBA00022553"/>
    </source>
</evidence>
<comment type="subcellular location">
    <subcellularLocation>
        <location evidence="1">Nucleus</location>
        <location evidence="1">Nucleolus</location>
    </subcellularLocation>
</comment>
<keyword evidence="4" id="KW-0597">Phosphoprotein</keyword>
<keyword evidence="5" id="KW-0804">Transcription</keyword>
<feature type="region of interest" description="Disordered" evidence="10">
    <location>
        <begin position="300"/>
        <end position="388"/>
    </location>
</feature>
<feature type="compositionally biased region" description="Polar residues" evidence="10">
    <location>
        <begin position="208"/>
        <end position="218"/>
    </location>
</feature>
<dbReference type="InterPro" id="IPR045113">
    <property type="entry name" value="Rpb7-like"/>
</dbReference>
<comment type="similarity">
    <text evidence="2">Belongs to the eukaryotic RPA43 RNA polymerase subunit family.</text>
</comment>
<dbReference type="GO" id="GO:0005736">
    <property type="term" value="C:RNA polymerase I complex"/>
    <property type="evidence" value="ECO:0007669"/>
    <property type="project" value="TreeGrafter"/>
</dbReference>
<dbReference type="FunFam" id="3.30.1490.120:FF:000003">
    <property type="entry name" value="DNA-directed RNA polymerase I subunit RPA43"/>
    <property type="match status" value="1"/>
</dbReference>
<feature type="region of interest" description="Disordered" evidence="10">
    <location>
        <begin position="262"/>
        <end position="282"/>
    </location>
</feature>
<evidence type="ECO:0000256" key="3">
    <source>
        <dbReference type="ARBA" id="ARBA00022478"/>
    </source>
</evidence>
<sequence length="388" mass="43458">MEIVGNYENAFQIMSSDKLSQLILLSKRQHIRLAPKYMGTIRFGIACHMSCALDKFNKELEGAPIAYKNTKITQRLGKIIGEQTCIHFDVDADFIVFKPSVGKILKGLINKVTKEHLGCVVHGRFNAWMLHTCATEKVAIDTLMGSEVEFQVESINTNFGVMSMRGKLTKLLSQPCGLYGLDLIKLEPDKTENKKSRRNRKTKHNNDAGLTNVSTISKSTDEAETSMRESNYANESVLAGNAGDPHASLIQDSSDLEPIISSTQVEPARSSKKKKKHKKNKADKIITDISAIESFNASEEDLRENGVHEVSNPHKKKKKKLKRNDDGDRSEITQFVEEVNTNESDSGVSSDRTKRKRKLKQEQTSDNVNKAADIVPKKKHKKSEKRSS</sequence>
<feature type="compositionally biased region" description="Basic residues" evidence="10">
    <location>
        <begin position="270"/>
        <end position="281"/>
    </location>
</feature>
<keyword evidence="6" id="KW-0539">Nucleus</keyword>
<dbReference type="EMBL" id="JAIWYP010000001">
    <property type="protein sequence ID" value="KAH3888416.1"/>
    <property type="molecule type" value="Genomic_DNA"/>
</dbReference>